<dbReference type="EMBL" id="JAVDQF010000001">
    <property type="protein sequence ID" value="MDR6269812.1"/>
    <property type="molecule type" value="Genomic_DNA"/>
</dbReference>
<dbReference type="InterPro" id="IPR052896">
    <property type="entry name" value="GGT-like_enzyme"/>
</dbReference>
<comment type="caution">
    <text evidence="2">The sequence shown here is derived from an EMBL/GenBank/DDBJ whole genome shotgun (WGS) entry which is preliminary data.</text>
</comment>
<keyword evidence="3" id="KW-1185">Reference proteome</keyword>
<dbReference type="Proteomes" id="UP001185069">
    <property type="component" value="Unassembled WGS sequence"/>
</dbReference>
<sequence length="597" mass="63075">MNPPFTPAPAFSTRPTLRGTFGMSASTHWLATASAQSVLERGGNAFDAAAAAAFVLHVVEPHLNGPGGDLTAIFVSGADPQPTVLMGQGPAPAAATREHFLAEGLDLIPGSGVLAAAVPGAVDAWLLLLRDHGTWDLAEVLAYAIGYARDGHPIAAGVCRTIATVSDFFLEHWPTSAAQWLPEGKVPQAGDLVRNPAWASTLQRLADAAHGARVSGIDAARALWREQAGRAAGDFAATAHRHSSGRDHSGVITAADFAAFEAGYERPVSIDFRGYTIAKVGAWSQGPVLLQTLQILAGFSDDRLDPSTALGAHTILEAQKLAFADRDAYYGDDENIPLDVLLSPEYAAQRRTLIAETASHEFRPGRVAGTEAFRPPLRTEYSNSDIDGSGAGVGEPTIRPNGETRGDTCHLDVVDQWGNFISATPSGGWLQSSPYIPEIGFCLGTRLQMSWLETGGPATLEPGKRPRTTLTPTMVLKDGRAVAALGSPGDQQDQWQLLYLLRTIVGGYEPQQAIDAPALHTTSLAGSFWPRTWEPGGAVVEDRIGTDVIAKLERRGHVVARAGDWGLGRLSVAGRTGDGVLYAAANPRGMQGYAAGR</sequence>
<evidence type="ECO:0000313" key="3">
    <source>
        <dbReference type="Proteomes" id="UP001185069"/>
    </source>
</evidence>
<dbReference type="RefSeq" id="WP_309798419.1">
    <property type="nucleotide sequence ID" value="NZ_JAVDQF010000001.1"/>
</dbReference>
<dbReference type="Pfam" id="PF01019">
    <property type="entry name" value="G_glu_transpept"/>
    <property type="match status" value="1"/>
</dbReference>
<evidence type="ECO:0000256" key="1">
    <source>
        <dbReference type="SAM" id="MobiDB-lite"/>
    </source>
</evidence>
<reference evidence="2 3" key="1">
    <citation type="submission" date="2023-07" db="EMBL/GenBank/DDBJ databases">
        <title>Sequencing the genomes of 1000 actinobacteria strains.</title>
        <authorList>
            <person name="Klenk H.-P."/>
        </authorList>
    </citation>
    <scope>NUCLEOTIDE SEQUENCE [LARGE SCALE GENOMIC DNA]</scope>
    <source>
        <strain evidence="2 3">DSM 14555</strain>
    </source>
</reference>
<dbReference type="GO" id="GO:0103068">
    <property type="term" value="F:leukotriene C4 gamma-glutamyl transferase activity"/>
    <property type="evidence" value="ECO:0007669"/>
    <property type="project" value="UniProtKB-EC"/>
</dbReference>
<name>A0ABU1JBL9_9MICC</name>
<dbReference type="Gene3D" id="3.60.20.40">
    <property type="match status" value="1"/>
</dbReference>
<dbReference type="PRINTS" id="PR01210">
    <property type="entry name" value="GGTRANSPTASE"/>
</dbReference>
<dbReference type="InterPro" id="IPR029055">
    <property type="entry name" value="Ntn_hydrolases_N"/>
</dbReference>
<keyword evidence="2" id="KW-0012">Acyltransferase</keyword>
<feature type="region of interest" description="Disordered" evidence="1">
    <location>
        <begin position="377"/>
        <end position="405"/>
    </location>
</feature>
<dbReference type="Gene3D" id="1.10.246.130">
    <property type="match status" value="1"/>
</dbReference>
<keyword evidence="2" id="KW-0378">Hydrolase</keyword>
<protein>
    <submittedName>
        <fullName evidence="2">Gamma-glutamyltranspeptidase/glutathione hydrolase</fullName>
        <ecNumber evidence="2">2.3.2.2</ecNumber>
        <ecNumber evidence="2">3.4.19.13</ecNumber>
    </submittedName>
</protein>
<dbReference type="InterPro" id="IPR043138">
    <property type="entry name" value="GGT_lsub"/>
</dbReference>
<dbReference type="InterPro" id="IPR043137">
    <property type="entry name" value="GGT_ssub_C"/>
</dbReference>
<dbReference type="EC" id="2.3.2.2" evidence="2"/>
<proteinExistence type="predicted"/>
<dbReference type="GO" id="GO:0036374">
    <property type="term" value="F:glutathione hydrolase activity"/>
    <property type="evidence" value="ECO:0007669"/>
    <property type="project" value="UniProtKB-EC"/>
</dbReference>
<gene>
    <name evidence="2" type="ORF">JOE69_002050</name>
</gene>
<organism evidence="2 3">
    <name type="scientific">Arthrobacter russicus</name>
    <dbReference type="NCBI Taxonomy" id="172040"/>
    <lineage>
        <taxon>Bacteria</taxon>
        <taxon>Bacillati</taxon>
        <taxon>Actinomycetota</taxon>
        <taxon>Actinomycetes</taxon>
        <taxon>Micrococcales</taxon>
        <taxon>Micrococcaceae</taxon>
        <taxon>Arthrobacter</taxon>
    </lineage>
</organism>
<accession>A0ABU1JBL9</accession>
<evidence type="ECO:0000313" key="2">
    <source>
        <dbReference type="EMBL" id="MDR6269812.1"/>
    </source>
</evidence>
<dbReference type="EC" id="3.4.19.13" evidence="2"/>
<dbReference type="PANTHER" id="PTHR43881:SF1">
    <property type="entry name" value="GAMMA-GLUTAMYLTRANSPEPTIDASE (AFU_ORTHOLOGUE AFUA_4G13580)"/>
    <property type="match status" value="1"/>
</dbReference>
<dbReference type="PANTHER" id="PTHR43881">
    <property type="entry name" value="GAMMA-GLUTAMYLTRANSPEPTIDASE (AFU_ORTHOLOGUE AFUA_4G13580)"/>
    <property type="match status" value="1"/>
</dbReference>
<dbReference type="SUPFAM" id="SSF56235">
    <property type="entry name" value="N-terminal nucleophile aminohydrolases (Ntn hydrolases)"/>
    <property type="match status" value="1"/>
</dbReference>
<keyword evidence="2" id="KW-0808">Transferase</keyword>